<dbReference type="InterPro" id="IPR005017">
    <property type="entry name" value="OMPP1/FadL/TodX"/>
</dbReference>
<name>B1ZSQ2_OPITP</name>
<keyword evidence="7" id="KW-0998">Cell outer membrane</keyword>
<comment type="subcellular location">
    <subcellularLocation>
        <location evidence="1">Cell outer membrane</location>
        <topology evidence="1">Multi-pass membrane protein</topology>
    </subcellularLocation>
</comment>
<evidence type="ECO:0000256" key="5">
    <source>
        <dbReference type="ARBA" id="ARBA00022729"/>
    </source>
</evidence>
<evidence type="ECO:0000256" key="7">
    <source>
        <dbReference type="ARBA" id="ARBA00023237"/>
    </source>
</evidence>
<dbReference type="AlphaFoldDB" id="B1ZSQ2"/>
<dbReference type="Pfam" id="PF03349">
    <property type="entry name" value="Toluene_X"/>
    <property type="match status" value="1"/>
</dbReference>
<dbReference type="EMBL" id="CP001032">
    <property type="protein sequence ID" value="ACB74751.1"/>
    <property type="molecule type" value="Genomic_DNA"/>
</dbReference>
<evidence type="ECO:0000256" key="6">
    <source>
        <dbReference type="ARBA" id="ARBA00023136"/>
    </source>
</evidence>
<keyword evidence="10" id="KW-1185">Reference proteome</keyword>
<comment type="similarity">
    <text evidence="2">Belongs to the OmpP1/FadL family.</text>
</comment>
<evidence type="ECO:0000256" key="4">
    <source>
        <dbReference type="ARBA" id="ARBA00022692"/>
    </source>
</evidence>
<dbReference type="SUPFAM" id="SSF56935">
    <property type="entry name" value="Porins"/>
    <property type="match status" value="1"/>
</dbReference>
<protein>
    <submittedName>
        <fullName evidence="9">Membrane protein involved in aromatic hydrocarbon degradation</fullName>
    </submittedName>
</protein>
<evidence type="ECO:0000256" key="3">
    <source>
        <dbReference type="ARBA" id="ARBA00022452"/>
    </source>
</evidence>
<organism evidence="9 10">
    <name type="scientific">Opitutus terrae (strain DSM 11246 / JCM 15787 / PB90-1)</name>
    <dbReference type="NCBI Taxonomy" id="452637"/>
    <lineage>
        <taxon>Bacteria</taxon>
        <taxon>Pseudomonadati</taxon>
        <taxon>Verrucomicrobiota</taxon>
        <taxon>Opitutia</taxon>
        <taxon>Opitutales</taxon>
        <taxon>Opitutaceae</taxon>
        <taxon>Opitutus</taxon>
    </lineage>
</organism>
<keyword evidence="5 8" id="KW-0732">Signal</keyword>
<dbReference type="Proteomes" id="UP000007013">
    <property type="component" value="Chromosome"/>
</dbReference>
<dbReference type="GO" id="GO:0009279">
    <property type="term" value="C:cell outer membrane"/>
    <property type="evidence" value="ECO:0007669"/>
    <property type="project" value="UniProtKB-SubCell"/>
</dbReference>
<proteinExistence type="inferred from homology"/>
<keyword evidence="3" id="KW-1134">Transmembrane beta strand</keyword>
<dbReference type="OrthoDB" id="19849at2"/>
<dbReference type="PANTHER" id="PTHR35093">
    <property type="entry name" value="OUTER MEMBRANE PROTEIN NMB0088-RELATED"/>
    <property type="match status" value="1"/>
</dbReference>
<dbReference type="HOGENOM" id="CLU_035981_1_1_0"/>
<evidence type="ECO:0000256" key="1">
    <source>
        <dbReference type="ARBA" id="ARBA00004571"/>
    </source>
</evidence>
<sequence>MKRPRLRLCSLIWPASLALVLTVPRLAATNGMNMEGYGPVATALGGASMAYDNGAAAVINNPATLSLQTATARLDLALGVLGPQITATAPNGASAESEATAFFMPAFGYTRRSGALVYGLGIFGQGGMGCEYDANTWRGLGFGLKNRTEVSVGRVIVPLAWQVNEALTIAATADFVWAGMDLQMAMTGAQFMDLVSTQQIGLASGGIVQGFGQALQQMPPGTSVDYAYFNFANGSDFTGEASGSGYAGKIGVVYKVSPTLTFGATYHSQTRLSDLKAPGNSISFQLNVPGMGHVPQTLAGDVTVRDFEWPAMLGAGFAWTPTPRWLIAGDVRHVYWASVMENFNLRFVASNATSNGNFAGQDLNATLYQRWSDQTIFQLGAAWQATDTFTVRFGANHGKDPIPAQYLNCLFPATVEKHLTLGCGWKLNEASSIDVSYSHGFAHAVTNGGGIRVEHSQNNAQVLYSHRF</sequence>
<evidence type="ECO:0000256" key="8">
    <source>
        <dbReference type="SAM" id="SignalP"/>
    </source>
</evidence>
<dbReference type="PANTHER" id="PTHR35093:SF8">
    <property type="entry name" value="OUTER MEMBRANE PROTEIN NMB0088-RELATED"/>
    <property type="match status" value="1"/>
</dbReference>
<dbReference type="RefSeq" id="WP_012374289.1">
    <property type="nucleotide sequence ID" value="NC_010571.1"/>
</dbReference>
<evidence type="ECO:0000313" key="10">
    <source>
        <dbReference type="Proteomes" id="UP000007013"/>
    </source>
</evidence>
<keyword evidence="4" id="KW-0812">Transmembrane</keyword>
<reference evidence="9 10" key="1">
    <citation type="journal article" date="2011" name="J. Bacteriol.">
        <title>Genome sequence of the verrucomicrobium Opitutus terrae PB90-1, an abundant inhabitant of rice paddy soil ecosystems.</title>
        <authorList>
            <person name="van Passel M.W."/>
            <person name="Kant R."/>
            <person name="Palva A."/>
            <person name="Copeland A."/>
            <person name="Lucas S."/>
            <person name="Lapidus A."/>
            <person name="Glavina del Rio T."/>
            <person name="Pitluck S."/>
            <person name="Goltsman E."/>
            <person name="Clum A."/>
            <person name="Sun H."/>
            <person name="Schmutz J."/>
            <person name="Larimer F.W."/>
            <person name="Land M.L."/>
            <person name="Hauser L."/>
            <person name="Kyrpides N."/>
            <person name="Mikhailova N."/>
            <person name="Richardson P.P."/>
            <person name="Janssen P.H."/>
            <person name="de Vos W.M."/>
            <person name="Smidt H."/>
        </authorList>
    </citation>
    <scope>NUCLEOTIDE SEQUENCE [LARGE SCALE GENOMIC DNA]</scope>
    <source>
        <strain evidence="10">DSM 11246 / JCM 15787 / PB90-1</strain>
    </source>
</reference>
<dbReference type="GO" id="GO:0015483">
    <property type="term" value="F:long-chain fatty acid transporting porin activity"/>
    <property type="evidence" value="ECO:0007669"/>
    <property type="project" value="TreeGrafter"/>
</dbReference>
<dbReference type="eggNOG" id="COG2067">
    <property type="taxonomic scope" value="Bacteria"/>
</dbReference>
<keyword evidence="6" id="KW-0472">Membrane</keyword>
<feature type="signal peptide" evidence="8">
    <location>
        <begin position="1"/>
        <end position="27"/>
    </location>
</feature>
<accession>B1ZSQ2</accession>
<feature type="chain" id="PRO_5002772664" evidence="8">
    <location>
        <begin position="28"/>
        <end position="468"/>
    </location>
</feature>
<evidence type="ECO:0000313" key="9">
    <source>
        <dbReference type="EMBL" id="ACB74751.1"/>
    </source>
</evidence>
<dbReference type="KEGG" id="ote:Oter_1467"/>
<dbReference type="Gene3D" id="2.40.160.60">
    <property type="entry name" value="Outer membrane protein transport protein (OMPP1/FadL/TodX)"/>
    <property type="match status" value="1"/>
</dbReference>
<dbReference type="STRING" id="452637.Oter_1467"/>
<evidence type="ECO:0000256" key="2">
    <source>
        <dbReference type="ARBA" id="ARBA00008163"/>
    </source>
</evidence>
<gene>
    <name evidence="9" type="ordered locus">Oter_1467</name>
</gene>